<dbReference type="Proteomes" id="UP000887567">
    <property type="component" value="Unplaced"/>
</dbReference>
<keyword evidence="4" id="KW-1185">Reference proteome</keyword>
<proteinExistence type="predicted"/>
<dbReference type="PANTHER" id="PTHR46599">
    <property type="entry name" value="PIGGYBAC TRANSPOSABLE ELEMENT-DERIVED PROTEIN 4"/>
    <property type="match status" value="1"/>
</dbReference>
<evidence type="ECO:0000256" key="1">
    <source>
        <dbReference type="SAM" id="MobiDB-lite"/>
    </source>
</evidence>
<dbReference type="Pfam" id="PF13843">
    <property type="entry name" value="DDE_Tnp_1_7"/>
    <property type="match status" value="1"/>
</dbReference>
<dbReference type="OrthoDB" id="5986539at2759"/>
<feature type="compositionally biased region" description="Basic and acidic residues" evidence="1">
    <location>
        <begin position="1"/>
        <end position="21"/>
    </location>
</feature>
<evidence type="ECO:0000313" key="4">
    <source>
        <dbReference type="Proteomes" id="UP000887567"/>
    </source>
</evidence>
<dbReference type="AlphaFoldDB" id="A0A913WZM8"/>
<dbReference type="RefSeq" id="XP_020896597.1">
    <property type="nucleotide sequence ID" value="XM_021040938.1"/>
</dbReference>
<evidence type="ECO:0000313" key="3">
    <source>
        <dbReference type="EnsemblMetazoa" id="XP_020896597.1"/>
    </source>
</evidence>
<accession>A0A913WZM8</accession>
<feature type="domain" description="PiggyBac transposable element-derived protein" evidence="2">
    <location>
        <begin position="55"/>
        <end position="427"/>
    </location>
</feature>
<sequence>MKEFTTYLEKPKNRKDPEKKNQWSNKRPVEGRQSQSDVIRGPVGVRGVAKGAAEPKECWNLFFTDSMVNSIVSYTNKRIFGVRKSLSAETLSDDRYTYIGDTTPEEIAAWIGLLYLRGLLCLNNHSTESLFSDKTGHPVFSATMSKNRFKFLMANVRFDDEETRAERWNSDRFAAFREVFEKFNTQCGKVIIPDDYLSLDETLYPMRNQVSFKQFNPSKPAKYGLLFKSINAARYPYTFIVTPCSGKPVGEAGEFYISDCDETVKSLVTRLEKLTDLRGRNISFDRLYTSIPLCKWLLGRQITSIGTLKTNRRGIPDKFKKVEEREEFSYNVLWEVPDKKLVLHSYVVKNKSSGPRNVLMLSTVQPLLGVTKDDKKFKPAIFKLYDFTKGGTDIVDQRVGFYSCKSKSPRWTMIAFFFLLDTCRVNSCTAFCLLSMAGN</sequence>
<feature type="region of interest" description="Disordered" evidence="1">
    <location>
        <begin position="1"/>
        <end position="40"/>
    </location>
</feature>
<name>A0A913WZM8_EXADI</name>
<dbReference type="InterPro" id="IPR029526">
    <property type="entry name" value="PGBD"/>
</dbReference>
<evidence type="ECO:0000259" key="2">
    <source>
        <dbReference type="Pfam" id="PF13843"/>
    </source>
</evidence>
<organism evidence="3 4">
    <name type="scientific">Exaiptasia diaphana</name>
    <name type="common">Tropical sea anemone</name>
    <name type="synonym">Aiptasia pulchella</name>
    <dbReference type="NCBI Taxonomy" id="2652724"/>
    <lineage>
        <taxon>Eukaryota</taxon>
        <taxon>Metazoa</taxon>
        <taxon>Cnidaria</taxon>
        <taxon>Anthozoa</taxon>
        <taxon>Hexacorallia</taxon>
        <taxon>Actiniaria</taxon>
        <taxon>Aiptasiidae</taxon>
        <taxon>Exaiptasia</taxon>
    </lineage>
</organism>
<dbReference type="OMA" id="WCPTHEE"/>
<dbReference type="KEGG" id="epa:110235478"/>
<dbReference type="GeneID" id="110235478"/>
<dbReference type="PANTHER" id="PTHR46599:SF6">
    <property type="entry name" value="DUAL SPECIFICITY PHOSPHATASE 26"/>
    <property type="match status" value="1"/>
</dbReference>
<reference evidence="3" key="1">
    <citation type="submission" date="2022-11" db="UniProtKB">
        <authorList>
            <consortium name="EnsemblMetazoa"/>
        </authorList>
    </citation>
    <scope>IDENTIFICATION</scope>
</reference>
<dbReference type="EnsemblMetazoa" id="XM_021040938.1">
    <property type="protein sequence ID" value="XP_020896597.1"/>
    <property type="gene ID" value="LOC110235478"/>
</dbReference>
<protein>
    <recommendedName>
        <fullName evidence="2">PiggyBac transposable element-derived protein domain-containing protein</fullName>
    </recommendedName>
</protein>